<evidence type="ECO:0000313" key="2">
    <source>
        <dbReference type="Proteomes" id="UP000297136"/>
    </source>
</evidence>
<protein>
    <recommendedName>
        <fullName evidence="3">Nucleotide kinase</fullName>
    </recommendedName>
</protein>
<evidence type="ECO:0000313" key="1">
    <source>
        <dbReference type="EMBL" id="QBZ71221.1"/>
    </source>
</evidence>
<reference evidence="1 2" key="1">
    <citation type="submission" date="2019-03" db="EMBL/GenBank/DDBJ databases">
        <title>Complete genome sequence of Klebsiella pneumoniae podophage Pharr.</title>
        <authorList>
            <person name="Michalik J."/>
            <person name="Lessor L."/>
            <person name="Gill J."/>
            <person name="Liu M."/>
        </authorList>
    </citation>
    <scope>NUCLEOTIDE SEQUENCE [LARGE SCALE GENOMIC DNA]</scope>
</reference>
<keyword evidence="2" id="KW-1185">Reference proteome</keyword>
<name>A0A4D6DXY8_9CAUD</name>
<dbReference type="InterPro" id="IPR021739">
    <property type="entry name" value="SaV-like"/>
</dbReference>
<accession>A0A4D6DXY8</accession>
<dbReference type="Pfam" id="PF11753">
    <property type="entry name" value="DUF3310"/>
    <property type="match status" value="1"/>
</dbReference>
<sequence>MTEREIQVVNLLVEQNTDRPDSTTCADGVICYKVACGECPLNVKGTTIGEVRAMDDRKEVESEGIAKPEVVVSTFCEACSFDDDRYPHTCKSKVAQSGTICTACGTRDENHVKSCPNHHDKKSDAVKSPSHYQLFEGVEAIEVIARSMTQEMFKGYCLGNILKYRLRAGKKSELATLEKDMAKATFYLELYTKHKGLCYDAKWLVPSDVREDALPCVHHPV</sequence>
<gene>
    <name evidence="1" type="ORF">CPT_Pharr_013</name>
</gene>
<proteinExistence type="predicted"/>
<organism evidence="1 2">
    <name type="scientific">Klebsiella phage Pharr</name>
    <dbReference type="NCBI Taxonomy" id="2562178"/>
    <lineage>
        <taxon>Viruses</taxon>
        <taxon>Duplodnaviria</taxon>
        <taxon>Heunggongvirae</taxon>
        <taxon>Uroviricota</taxon>
        <taxon>Caudoviricetes</taxon>
        <taxon>Autographivirales</taxon>
        <taxon>Autotranscriptaviridae</taxon>
        <taxon>Studiervirinae</taxon>
        <taxon>Przondovirus</taxon>
        <taxon>Przondovirus pharr</taxon>
    </lineage>
</organism>
<dbReference type="EMBL" id="MK618658">
    <property type="protein sequence ID" value="QBZ71221.1"/>
    <property type="molecule type" value="Genomic_DNA"/>
</dbReference>
<dbReference type="Proteomes" id="UP000297136">
    <property type="component" value="Segment"/>
</dbReference>
<evidence type="ECO:0008006" key="3">
    <source>
        <dbReference type="Google" id="ProtNLM"/>
    </source>
</evidence>